<evidence type="ECO:0000313" key="1">
    <source>
        <dbReference type="EMBL" id="GIY17407.1"/>
    </source>
</evidence>
<name>A0AAV4R7Q6_CAEEX</name>
<protein>
    <submittedName>
        <fullName evidence="1">Uncharacterized protein</fullName>
    </submittedName>
</protein>
<evidence type="ECO:0000313" key="2">
    <source>
        <dbReference type="Proteomes" id="UP001054945"/>
    </source>
</evidence>
<organism evidence="1 2">
    <name type="scientific">Caerostris extrusa</name>
    <name type="common">Bark spider</name>
    <name type="synonym">Caerostris bankana</name>
    <dbReference type="NCBI Taxonomy" id="172846"/>
    <lineage>
        <taxon>Eukaryota</taxon>
        <taxon>Metazoa</taxon>
        <taxon>Ecdysozoa</taxon>
        <taxon>Arthropoda</taxon>
        <taxon>Chelicerata</taxon>
        <taxon>Arachnida</taxon>
        <taxon>Araneae</taxon>
        <taxon>Araneomorphae</taxon>
        <taxon>Entelegynae</taxon>
        <taxon>Araneoidea</taxon>
        <taxon>Araneidae</taxon>
        <taxon>Caerostris</taxon>
    </lineage>
</organism>
<gene>
    <name evidence="1" type="ORF">CEXT_238981</name>
</gene>
<proteinExistence type="predicted"/>
<dbReference type="AlphaFoldDB" id="A0AAV4R7Q6"/>
<accession>A0AAV4R7Q6</accession>
<comment type="caution">
    <text evidence="1">The sequence shown here is derived from an EMBL/GenBank/DDBJ whole genome shotgun (WGS) entry which is preliminary data.</text>
</comment>
<sequence length="154" mass="17940">MILSKGALIWRRAYLSRAPKTRYLQKKESTGFGRFLSNSPSPKRESIAREQRHLATQKGKHLPILGWKRARSHTYICPPSERVNEQADLGDLIPGILRCHFLYSLSRPMAVVQTRNVFLPPPSTTFGIFSNRRLRYIWGGRYRQFVWRLGMRAI</sequence>
<keyword evidence="2" id="KW-1185">Reference proteome</keyword>
<dbReference type="EMBL" id="BPLR01007508">
    <property type="protein sequence ID" value="GIY17407.1"/>
    <property type="molecule type" value="Genomic_DNA"/>
</dbReference>
<reference evidence="1 2" key="1">
    <citation type="submission" date="2021-06" db="EMBL/GenBank/DDBJ databases">
        <title>Caerostris extrusa draft genome.</title>
        <authorList>
            <person name="Kono N."/>
            <person name="Arakawa K."/>
        </authorList>
    </citation>
    <scope>NUCLEOTIDE SEQUENCE [LARGE SCALE GENOMIC DNA]</scope>
</reference>
<dbReference type="Proteomes" id="UP001054945">
    <property type="component" value="Unassembled WGS sequence"/>
</dbReference>